<evidence type="ECO:0000256" key="1">
    <source>
        <dbReference type="ARBA" id="ARBA00006464"/>
    </source>
</evidence>
<evidence type="ECO:0000256" key="2">
    <source>
        <dbReference type="SAM" id="Phobius"/>
    </source>
</evidence>
<feature type="transmembrane region" description="Helical" evidence="2">
    <location>
        <begin position="12"/>
        <end position="35"/>
    </location>
</feature>
<gene>
    <name evidence="4" type="ORF">CTM62_01160</name>
</gene>
<dbReference type="GO" id="GO:0016780">
    <property type="term" value="F:phosphotransferase activity, for other substituted phosphate groups"/>
    <property type="evidence" value="ECO:0007669"/>
    <property type="project" value="TreeGrafter"/>
</dbReference>
<dbReference type="RefSeq" id="WP_100018670.1">
    <property type="nucleotide sequence ID" value="NZ_CP024723.1"/>
</dbReference>
<dbReference type="Pfam" id="PF02397">
    <property type="entry name" value="Bac_transf"/>
    <property type="match status" value="1"/>
</dbReference>
<keyword evidence="2" id="KW-1133">Transmembrane helix</keyword>
<accession>A0A2D3L4H9</accession>
<dbReference type="Proteomes" id="UP000229630">
    <property type="component" value="Chromosome 1"/>
</dbReference>
<comment type="similarity">
    <text evidence="1">Belongs to the bacterial sugar transferase family.</text>
</comment>
<feature type="domain" description="Bacterial sugar transferase" evidence="3">
    <location>
        <begin position="7"/>
        <end position="183"/>
    </location>
</feature>
<dbReference type="PANTHER" id="PTHR30576">
    <property type="entry name" value="COLANIC BIOSYNTHESIS UDP-GLUCOSE LIPID CARRIER TRANSFERASE"/>
    <property type="match status" value="1"/>
</dbReference>
<keyword evidence="2" id="KW-0812">Transmembrane</keyword>
<name>A0A2D3L4H9_PREIN</name>
<keyword evidence="2" id="KW-0472">Membrane</keyword>
<evidence type="ECO:0000313" key="5">
    <source>
        <dbReference type="Proteomes" id="UP000229630"/>
    </source>
</evidence>
<proteinExistence type="inferred from homology"/>
<sequence>MYKHFFKRLIDFIASFIALVIFSPLLLIVTIWLHFANKGGGAFFLHSRAGWNNRIFKVIKFKTMTDEKDENGNLLPDGQRLTKVGRFVRSTSLDELPQLFNVLKGDMSLIGPRPLYDDFLKCYDEVQIRRHEVRPGITGWAQVNGRNFVKYSKKFEYDIWYVDHLSLGLDIKILWKTFLNVIKREGVGEGEVQDELVDDLGFSEKLRRLKKE</sequence>
<dbReference type="EMBL" id="CP024723">
    <property type="protein sequence ID" value="ATV25466.1"/>
    <property type="molecule type" value="Genomic_DNA"/>
</dbReference>
<dbReference type="AlphaFoldDB" id="A0A2D3L4H9"/>
<dbReference type="PANTHER" id="PTHR30576:SF8">
    <property type="entry name" value="UNDECAPRENYL-PHOSPHATE GALACTOSE PHOSPHOTRANSFERASE"/>
    <property type="match status" value="1"/>
</dbReference>
<dbReference type="InterPro" id="IPR003362">
    <property type="entry name" value="Bact_transf"/>
</dbReference>
<evidence type="ECO:0000259" key="3">
    <source>
        <dbReference type="Pfam" id="PF02397"/>
    </source>
</evidence>
<organism evidence="4 5">
    <name type="scientific">Prevotella intermedia</name>
    <dbReference type="NCBI Taxonomy" id="28131"/>
    <lineage>
        <taxon>Bacteria</taxon>
        <taxon>Pseudomonadati</taxon>
        <taxon>Bacteroidota</taxon>
        <taxon>Bacteroidia</taxon>
        <taxon>Bacteroidales</taxon>
        <taxon>Prevotellaceae</taxon>
        <taxon>Prevotella</taxon>
    </lineage>
</organism>
<reference evidence="4 5" key="1">
    <citation type="submission" date="2017-11" db="EMBL/GenBank/DDBJ databases">
        <title>Genome sequencing of Prevotella intermedia KCOM 2837.</title>
        <authorList>
            <person name="Kook J.-K."/>
            <person name="Park S.-N."/>
            <person name="Lim Y.K."/>
        </authorList>
    </citation>
    <scope>NUCLEOTIDE SEQUENCE [LARGE SCALE GENOMIC DNA]</scope>
    <source>
        <strain evidence="4 5">KCOM 2837</strain>
    </source>
</reference>
<protein>
    <submittedName>
        <fullName evidence="4">Sugar transferase</fullName>
    </submittedName>
</protein>
<evidence type="ECO:0000313" key="4">
    <source>
        <dbReference type="EMBL" id="ATV25466.1"/>
    </source>
</evidence>
<keyword evidence="4" id="KW-0808">Transferase</keyword>